<comment type="pathway">
    <text evidence="5">Cofactor biosynthesis; ubiquinone biosynthesis.</text>
</comment>
<dbReference type="PROSITE" id="PS01183">
    <property type="entry name" value="UBIE_1"/>
    <property type="match status" value="1"/>
</dbReference>
<feature type="binding site" evidence="5">
    <location>
        <begin position="173"/>
        <end position="174"/>
    </location>
    <ligand>
        <name>S-adenosyl-L-methionine</name>
        <dbReference type="ChEBI" id="CHEBI:59789"/>
    </ligand>
</feature>
<evidence type="ECO:0000256" key="3">
    <source>
        <dbReference type="ARBA" id="ARBA00022691"/>
    </source>
</evidence>
<dbReference type="GO" id="GO:0008425">
    <property type="term" value="F:2-methoxy-6-polyprenyl-1,4-benzoquinol methyltransferase activity"/>
    <property type="evidence" value="ECO:0007669"/>
    <property type="project" value="UniProtKB-UniRule"/>
</dbReference>
<comment type="caution">
    <text evidence="5">Lacks conserved residue(s) required for the propagation of feature annotation.</text>
</comment>
<accession>A0A1B0D0H3</accession>
<evidence type="ECO:0000256" key="4">
    <source>
        <dbReference type="ARBA" id="ARBA00046387"/>
    </source>
</evidence>
<evidence type="ECO:0000256" key="5">
    <source>
        <dbReference type="HAMAP-Rule" id="MF_03191"/>
    </source>
</evidence>
<dbReference type="SUPFAM" id="SSF53335">
    <property type="entry name" value="S-adenosyl-L-methionine-dependent methyltransferases"/>
    <property type="match status" value="1"/>
</dbReference>
<dbReference type="EC" id="2.1.1.201" evidence="5"/>
<dbReference type="PROSITE" id="PS51608">
    <property type="entry name" value="SAM_MT_UBIE"/>
    <property type="match status" value="1"/>
</dbReference>
<dbReference type="VEuPathDB" id="VectorBase:PPAPM1_004842"/>
<dbReference type="PANTHER" id="PTHR43591:SF24">
    <property type="entry name" value="2-METHOXY-6-POLYPRENYL-1,4-BENZOQUINOL METHYLASE, MITOCHONDRIAL"/>
    <property type="match status" value="1"/>
</dbReference>
<dbReference type="InterPro" id="IPR023576">
    <property type="entry name" value="UbiE/COQ5_MeTrFase_CS"/>
</dbReference>
<keyword evidence="5" id="KW-0472">Membrane</keyword>
<name>A0A1B0D0H3_PHLPP</name>
<dbReference type="NCBIfam" id="TIGR01934">
    <property type="entry name" value="MenG_MenH_UbiE"/>
    <property type="match status" value="1"/>
</dbReference>
<reference evidence="6" key="1">
    <citation type="submission" date="2022-08" db="UniProtKB">
        <authorList>
            <consortium name="EnsemblMetazoa"/>
        </authorList>
    </citation>
    <scope>IDENTIFICATION</scope>
    <source>
        <strain evidence="6">Israel</strain>
    </source>
</reference>
<keyword evidence="2 5" id="KW-0808">Transferase</keyword>
<comment type="catalytic activity">
    <reaction evidence="5">
        <text>a 2-methoxy-6-(all-trans-polyprenyl)benzene-1,4-diol + S-adenosyl-L-methionine = a 5-methoxy-2-methyl-3-(all-trans-polyprenyl)benzene-1,4-diol + S-adenosyl-L-homocysteine + H(+)</text>
        <dbReference type="Rhea" id="RHEA:28286"/>
        <dbReference type="Rhea" id="RHEA-COMP:10858"/>
        <dbReference type="Rhea" id="RHEA-COMP:10859"/>
        <dbReference type="ChEBI" id="CHEBI:15378"/>
        <dbReference type="ChEBI" id="CHEBI:57856"/>
        <dbReference type="ChEBI" id="CHEBI:59789"/>
        <dbReference type="ChEBI" id="CHEBI:84166"/>
        <dbReference type="ChEBI" id="CHEBI:84167"/>
        <dbReference type="EC" id="2.1.1.201"/>
    </reaction>
</comment>
<dbReference type="HAMAP" id="MF_01813">
    <property type="entry name" value="MenG_UbiE_methyltr"/>
    <property type="match status" value="1"/>
</dbReference>
<keyword evidence="5" id="KW-0831">Ubiquinone biosynthesis</keyword>
<sequence length="302" mass="34196">MFSKITLLVKNTHGIAVKSRVRCLRTQMPLVLQSKDSPDGENRADNLTHFGYQIVSKEEKNKKSLKVFEDISQSYDFMNDVLSLGLHRMWRNIFVEELGPKPGSKLLDVAGGTGEIAVRLLNYLSNTQSVNKKQTHLTISDINQHMLNAGKAKIERLPYRDKANCVVDWVCADAENLQFEDNTFTAYTMGFGIKYCSHIDKVLSEAYRVLAPGGRFLCLEFSHLTNETLQKIFNTLSLTVIPAIGQLLTGQTDIYKYLVESIQLFPHKDEFVRMIRSAGFSHVTYRDLSLGLISIHSGFKLK</sequence>
<organism evidence="6 7">
    <name type="scientific">Phlebotomus papatasi</name>
    <name type="common">Sandfly</name>
    <dbReference type="NCBI Taxonomy" id="29031"/>
    <lineage>
        <taxon>Eukaryota</taxon>
        <taxon>Metazoa</taxon>
        <taxon>Ecdysozoa</taxon>
        <taxon>Arthropoda</taxon>
        <taxon>Hexapoda</taxon>
        <taxon>Insecta</taxon>
        <taxon>Pterygota</taxon>
        <taxon>Neoptera</taxon>
        <taxon>Endopterygota</taxon>
        <taxon>Diptera</taxon>
        <taxon>Nematocera</taxon>
        <taxon>Psychodoidea</taxon>
        <taxon>Psychodidae</taxon>
        <taxon>Phlebotomus</taxon>
        <taxon>Phlebotomus</taxon>
    </lineage>
</organism>
<dbReference type="GO" id="GO:0032259">
    <property type="term" value="P:methylation"/>
    <property type="evidence" value="ECO:0007669"/>
    <property type="project" value="UniProtKB-KW"/>
</dbReference>
<comment type="subcellular location">
    <subcellularLocation>
        <location evidence="5">Mitochondrion inner membrane</location>
        <topology evidence="5">Peripheral membrane protein</topology>
        <orientation evidence="5">Matrix side</orientation>
    </subcellularLocation>
</comment>
<gene>
    <name evidence="5" type="primary">coq5</name>
</gene>
<comment type="subunit">
    <text evidence="4">Component of a multi-subunit COQ enzyme complex, composed of at least COQ3, COQ4, COQ5, COQ6, COQ7 and COQ9. Interacts with PYURF; the interaction is direct, stabilizes COQ5 protein and associates PYURF with COQ enzyme complex.</text>
</comment>
<evidence type="ECO:0000313" key="6">
    <source>
        <dbReference type="EnsemblMetazoa" id="PPAI000845-PA"/>
    </source>
</evidence>
<keyword evidence="5" id="KW-0999">Mitochondrion inner membrane</keyword>
<dbReference type="PANTHER" id="PTHR43591">
    <property type="entry name" value="METHYLTRANSFERASE"/>
    <property type="match status" value="1"/>
</dbReference>
<dbReference type="EnsemblMetazoa" id="PPAI000845-RA">
    <property type="protein sequence ID" value="PPAI000845-PA"/>
    <property type="gene ID" value="PPAI000845"/>
</dbReference>
<keyword evidence="5" id="KW-0496">Mitochondrion</keyword>
<dbReference type="EMBL" id="AJVK01021409">
    <property type="status" value="NOT_ANNOTATED_CDS"/>
    <property type="molecule type" value="Genomic_DNA"/>
</dbReference>
<keyword evidence="3 5" id="KW-0949">S-adenosyl-L-methionine</keyword>
<protein>
    <recommendedName>
        <fullName evidence="5">2-methoxy-6-polyprenyl-1,4-benzoquinol methylase, mitochondrial</fullName>
        <ecNumber evidence="5">2.1.1.201</ecNumber>
    </recommendedName>
    <alternativeName>
        <fullName evidence="5">Ubiquinone biosynthesis methyltransferase COQ5</fullName>
    </alternativeName>
</protein>
<keyword evidence="1 5" id="KW-0489">Methyltransferase</keyword>
<dbReference type="Proteomes" id="UP000092462">
    <property type="component" value="Unassembled WGS sequence"/>
</dbReference>
<feature type="binding site" evidence="5">
    <location>
        <position position="113"/>
    </location>
    <ligand>
        <name>S-adenosyl-L-methionine</name>
        <dbReference type="ChEBI" id="CHEBI:59789"/>
    </ligand>
</feature>
<comment type="similarity">
    <text evidence="5">Belongs to the class I-like SAM-binding methyltransferase superfamily. MenG/UbiE family.</text>
</comment>
<dbReference type="AlphaFoldDB" id="A0A1B0D0H3"/>
<keyword evidence="7" id="KW-1185">Reference proteome</keyword>
<dbReference type="CDD" id="cd02440">
    <property type="entry name" value="AdoMet_MTases"/>
    <property type="match status" value="1"/>
</dbReference>
<proteinExistence type="inferred from homology"/>
<dbReference type="Gene3D" id="3.40.50.150">
    <property type="entry name" value="Vaccinia Virus protein VP39"/>
    <property type="match status" value="1"/>
</dbReference>
<dbReference type="InterPro" id="IPR004033">
    <property type="entry name" value="UbiE/COQ5_MeTrFase"/>
</dbReference>
<dbReference type="Pfam" id="PF01209">
    <property type="entry name" value="Ubie_methyltran"/>
    <property type="match status" value="1"/>
</dbReference>
<evidence type="ECO:0000256" key="1">
    <source>
        <dbReference type="ARBA" id="ARBA00022603"/>
    </source>
</evidence>
<evidence type="ECO:0000313" key="7">
    <source>
        <dbReference type="Proteomes" id="UP000092462"/>
    </source>
</evidence>
<dbReference type="InterPro" id="IPR029063">
    <property type="entry name" value="SAM-dependent_MTases_sf"/>
</dbReference>
<feature type="binding site" evidence="5">
    <location>
        <position position="141"/>
    </location>
    <ligand>
        <name>S-adenosyl-L-methionine</name>
        <dbReference type="ChEBI" id="CHEBI:59789"/>
    </ligand>
</feature>
<dbReference type="VEuPathDB" id="VectorBase:PPAI000845"/>
<evidence type="ECO:0000256" key="2">
    <source>
        <dbReference type="ARBA" id="ARBA00022679"/>
    </source>
</evidence>
<dbReference type="GO" id="GO:0031314">
    <property type="term" value="C:extrinsic component of mitochondrial inner membrane"/>
    <property type="evidence" value="ECO:0007669"/>
    <property type="project" value="UniProtKB-UniRule"/>
</dbReference>
<comment type="function">
    <text evidence="5">Methyltransferase required for the conversion of 2-polyprenyl-6-methoxy-1,4-benzoquinol (DDMQH2) to 2-polyprenyl-3-methyl-6-methoxy-1,4-benzoquinol (DMQH2).</text>
</comment>